<evidence type="ECO:0000313" key="2">
    <source>
        <dbReference type="EnsemblMetazoa" id="ISCW005994-PA"/>
    </source>
</evidence>
<dbReference type="InParanoid" id="B7PPX9"/>
<reference evidence="2" key="2">
    <citation type="submission" date="2020-05" db="UniProtKB">
        <authorList>
            <consortium name="EnsemblMetazoa"/>
        </authorList>
    </citation>
    <scope>IDENTIFICATION</scope>
    <source>
        <strain evidence="2">wikel</strain>
    </source>
</reference>
<dbReference type="AlphaFoldDB" id="B7PPX9"/>
<accession>B7PPX9</accession>
<dbReference type="HOGENOM" id="CLU_3071019_0_0_1"/>
<dbReference type="VEuPathDB" id="VectorBase:ISCI005994"/>
<dbReference type="EMBL" id="DS761535">
    <property type="protein sequence ID" value="EEC08651.1"/>
    <property type="molecule type" value="Genomic_DNA"/>
</dbReference>
<dbReference type="Proteomes" id="UP000001555">
    <property type="component" value="Unassembled WGS sequence"/>
</dbReference>
<organism>
    <name type="scientific">Ixodes scapularis</name>
    <name type="common">Black-legged tick</name>
    <name type="synonym">Deer tick</name>
    <dbReference type="NCBI Taxonomy" id="6945"/>
    <lineage>
        <taxon>Eukaryota</taxon>
        <taxon>Metazoa</taxon>
        <taxon>Ecdysozoa</taxon>
        <taxon>Arthropoda</taxon>
        <taxon>Chelicerata</taxon>
        <taxon>Arachnida</taxon>
        <taxon>Acari</taxon>
        <taxon>Parasitiformes</taxon>
        <taxon>Ixodida</taxon>
        <taxon>Ixodoidea</taxon>
        <taxon>Ixodidae</taxon>
        <taxon>Ixodinae</taxon>
        <taxon>Ixodes</taxon>
    </lineage>
</organism>
<evidence type="ECO:0000313" key="1">
    <source>
        <dbReference type="EMBL" id="EEC08651.1"/>
    </source>
</evidence>
<sequence length="53" mass="5921">MRIKILLPVLLAEVQIFAISKSLEKSVPFPGSEAKDAVDGVLDVCFFMDRLNR</sequence>
<proteinExistence type="predicted"/>
<dbReference type="EMBL" id="ABJB010197766">
    <property type="status" value="NOT_ANNOTATED_CDS"/>
    <property type="molecule type" value="Genomic_DNA"/>
</dbReference>
<keyword evidence="3" id="KW-1185">Reference proteome</keyword>
<evidence type="ECO:0000313" key="3">
    <source>
        <dbReference type="Proteomes" id="UP000001555"/>
    </source>
</evidence>
<dbReference type="PaxDb" id="6945-B7PPX9"/>
<dbReference type="EnsemblMetazoa" id="ISCW005994-RA">
    <property type="protein sequence ID" value="ISCW005994-PA"/>
    <property type="gene ID" value="ISCW005994"/>
</dbReference>
<dbReference type="VEuPathDB" id="VectorBase:ISCW005994"/>
<name>B7PPX9_IXOSC</name>
<protein>
    <submittedName>
        <fullName evidence="1 2">Uncharacterized protein</fullName>
    </submittedName>
</protein>
<gene>
    <name evidence="1" type="ORF">IscW_ISCW005994</name>
</gene>
<reference evidence="1 3" key="1">
    <citation type="submission" date="2008-03" db="EMBL/GenBank/DDBJ databases">
        <title>Annotation of Ixodes scapularis.</title>
        <authorList>
            <consortium name="Ixodes scapularis Genome Project Consortium"/>
            <person name="Caler E."/>
            <person name="Hannick L.I."/>
            <person name="Bidwell S."/>
            <person name="Joardar V."/>
            <person name="Thiagarajan M."/>
            <person name="Amedeo P."/>
            <person name="Galinsky K.J."/>
            <person name="Schobel S."/>
            <person name="Inman J."/>
            <person name="Hostetler J."/>
            <person name="Miller J."/>
            <person name="Hammond M."/>
            <person name="Megy K."/>
            <person name="Lawson D."/>
            <person name="Kodira C."/>
            <person name="Sutton G."/>
            <person name="Meyer J."/>
            <person name="Hill C.A."/>
            <person name="Birren B."/>
            <person name="Nene V."/>
            <person name="Collins F."/>
            <person name="Alarcon-Chaidez F."/>
            <person name="Wikel S."/>
            <person name="Strausberg R."/>
        </authorList>
    </citation>
    <scope>NUCLEOTIDE SEQUENCE [LARGE SCALE GENOMIC DNA]</scope>
    <source>
        <strain evidence="3">Wikel</strain>
        <strain evidence="1">Wikel colony</strain>
    </source>
</reference>